<dbReference type="AlphaFoldDB" id="A0A642UPW3"/>
<reference evidence="2 3" key="1">
    <citation type="submission" date="2019-07" db="EMBL/GenBank/DDBJ databases">
        <title>Genome assembly of two rare yeast pathogens: Diutina rugosa and Trichomonascus ciferrii.</title>
        <authorList>
            <person name="Mixao V."/>
            <person name="Saus E."/>
            <person name="Hansen A."/>
            <person name="Lass-Flor C."/>
            <person name="Gabaldon T."/>
        </authorList>
    </citation>
    <scope>NUCLEOTIDE SEQUENCE [LARGE SCALE GENOMIC DNA]</scope>
    <source>
        <strain evidence="2 3">CBS 613</strain>
    </source>
</reference>
<protein>
    <submittedName>
        <fullName evidence="2">Uncharacterized protein</fullName>
    </submittedName>
</protein>
<dbReference type="EMBL" id="SWFT01000070">
    <property type="protein sequence ID" value="KAA8903231.1"/>
    <property type="molecule type" value="Genomic_DNA"/>
</dbReference>
<feature type="region of interest" description="Disordered" evidence="1">
    <location>
        <begin position="35"/>
        <end position="105"/>
    </location>
</feature>
<name>A0A642UPW3_DIURU</name>
<evidence type="ECO:0000256" key="1">
    <source>
        <dbReference type="SAM" id="MobiDB-lite"/>
    </source>
</evidence>
<organism evidence="2 3">
    <name type="scientific">Diutina rugosa</name>
    <name type="common">Yeast</name>
    <name type="synonym">Candida rugosa</name>
    <dbReference type="NCBI Taxonomy" id="5481"/>
    <lineage>
        <taxon>Eukaryota</taxon>
        <taxon>Fungi</taxon>
        <taxon>Dikarya</taxon>
        <taxon>Ascomycota</taxon>
        <taxon>Saccharomycotina</taxon>
        <taxon>Pichiomycetes</taxon>
        <taxon>Debaryomycetaceae</taxon>
        <taxon>Diutina</taxon>
    </lineage>
</organism>
<dbReference type="RefSeq" id="XP_034012684.1">
    <property type="nucleotide sequence ID" value="XM_034155178.1"/>
</dbReference>
<accession>A0A642UPW3</accession>
<feature type="compositionally biased region" description="Acidic residues" evidence="1">
    <location>
        <begin position="37"/>
        <end position="94"/>
    </location>
</feature>
<evidence type="ECO:0000313" key="3">
    <source>
        <dbReference type="Proteomes" id="UP000449547"/>
    </source>
</evidence>
<dbReference type="GeneID" id="54781169"/>
<gene>
    <name evidence="2" type="ORF">DIURU_002518</name>
</gene>
<keyword evidence="3" id="KW-1185">Reference proteome</keyword>
<dbReference type="Proteomes" id="UP000449547">
    <property type="component" value="Unassembled WGS sequence"/>
</dbReference>
<evidence type="ECO:0000313" key="2">
    <source>
        <dbReference type="EMBL" id="KAA8903231.1"/>
    </source>
</evidence>
<sequence>MMSRYSFHVVINCHQQADNITIHWKHLKNETFAYSAEDSDSSEEPTSEEPEASEELEVSEESEPSEELELSDELESSEDPEPSEESEDPDELEASEAGNRGTLRRHTGHSRLNLIHSFKQSVWNMCLHGVTIYLCVQTLE</sequence>
<dbReference type="VEuPathDB" id="FungiDB:DIURU_002518"/>
<proteinExistence type="predicted"/>
<comment type="caution">
    <text evidence="2">The sequence shown here is derived from an EMBL/GenBank/DDBJ whole genome shotgun (WGS) entry which is preliminary data.</text>
</comment>